<organism evidence="7 8">
    <name type="scientific">Marine Group III euryarchaeote CG-Epi6</name>
    <dbReference type="NCBI Taxonomy" id="1889000"/>
    <lineage>
        <taxon>Archaea</taxon>
        <taxon>Methanobacteriati</taxon>
        <taxon>Thermoplasmatota</taxon>
        <taxon>Thermoplasmata</taxon>
        <taxon>Candidatus Thermoprofundales</taxon>
    </lineage>
</organism>
<gene>
    <name evidence="5" type="primary">rps19e</name>
    <name evidence="7" type="ORF">BEU03_02405</name>
</gene>
<dbReference type="SUPFAM" id="SSF46785">
    <property type="entry name" value="Winged helix' DNA-binding domain"/>
    <property type="match status" value="1"/>
</dbReference>
<evidence type="ECO:0000256" key="6">
    <source>
        <dbReference type="SAM" id="MobiDB-lite"/>
    </source>
</evidence>
<dbReference type="PANTHER" id="PTHR11710">
    <property type="entry name" value="40S RIBOSOMAL PROTEIN S19"/>
    <property type="match status" value="1"/>
</dbReference>
<evidence type="ECO:0000256" key="2">
    <source>
        <dbReference type="ARBA" id="ARBA00022980"/>
    </source>
</evidence>
<dbReference type="Proteomes" id="UP000183403">
    <property type="component" value="Unassembled WGS sequence"/>
</dbReference>
<evidence type="ECO:0000256" key="5">
    <source>
        <dbReference type="HAMAP-Rule" id="MF_01474"/>
    </source>
</evidence>
<dbReference type="FunFam" id="1.10.10.10:FF:000449">
    <property type="entry name" value="30S ribosomal protein S19e"/>
    <property type="match status" value="1"/>
</dbReference>
<feature type="compositionally biased region" description="Basic and acidic residues" evidence="6">
    <location>
        <begin position="79"/>
        <end position="94"/>
    </location>
</feature>
<sequence length="150" mass="16897">MTTHFDVPGEHLVNALAKTLKSEDAIQPPEWSEFAKTAVHKEKSPLQPDWWYFRTASIMRKVGVNGPIGTERLSRHYSGSRDRGAKPNRSENGSRKVIRLIMQQLEIAGLLEKAKKGGRNLTPKGQSLLDNTAFKVKKVLQKEITSLSKY</sequence>
<dbReference type="InterPro" id="IPR001266">
    <property type="entry name" value="Ribosomal_eS19"/>
</dbReference>
<reference evidence="7 8" key="1">
    <citation type="submission" date="2016-08" db="EMBL/GenBank/DDBJ databases">
        <title>New Insights into Marine Group III Euryarchaeota, from dark to light.</title>
        <authorList>
            <person name="Haro-Moreno J.M."/>
            <person name="Rodriguez-Valera F."/>
            <person name="Lopez-Garcia P."/>
            <person name="Moreira D."/>
            <person name="Martin-Cuadrado A.B."/>
        </authorList>
    </citation>
    <scope>NUCLEOTIDE SEQUENCE [LARGE SCALE GENOMIC DNA]</scope>
    <source>
        <strain evidence="7">CG-Epi6</strain>
    </source>
</reference>
<dbReference type="GO" id="GO:0003723">
    <property type="term" value="F:RNA binding"/>
    <property type="evidence" value="ECO:0007669"/>
    <property type="project" value="TreeGrafter"/>
</dbReference>
<dbReference type="SMART" id="SM01413">
    <property type="entry name" value="Ribosomal_S19e"/>
    <property type="match status" value="1"/>
</dbReference>
<dbReference type="Gene3D" id="1.10.10.10">
    <property type="entry name" value="Winged helix-like DNA-binding domain superfamily/Winged helix DNA-binding domain"/>
    <property type="match status" value="1"/>
</dbReference>
<protein>
    <recommendedName>
        <fullName evidence="4 5">Small ribosomal subunit protein eS19</fullName>
    </recommendedName>
</protein>
<proteinExistence type="inferred from homology"/>
<dbReference type="EMBL" id="MIYV01000015">
    <property type="protein sequence ID" value="OIR12249.1"/>
    <property type="molecule type" value="Genomic_DNA"/>
</dbReference>
<keyword evidence="3 5" id="KW-0687">Ribonucleoprotein</keyword>
<comment type="caution">
    <text evidence="7">The sequence shown here is derived from an EMBL/GenBank/DDBJ whole genome shotgun (WGS) entry which is preliminary data.</text>
</comment>
<dbReference type="GO" id="GO:0000028">
    <property type="term" value="P:ribosomal small subunit assembly"/>
    <property type="evidence" value="ECO:0007669"/>
    <property type="project" value="TreeGrafter"/>
</dbReference>
<evidence type="ECO:0000313" key="7">
    <source>
        <dbReference type="EMBL" id="OIR12249.1"/>
    </source>
</evidence>
<evidence type="ECO:0000256" key="1">
    <source>
        <dbReference type="ARBA" id="ARBA00010014"/>
    </source>
</evidence>
<dbReference type="AlphaFoldDB" id="A0A1J5SUP4"/>
<name>A0A1J5SUP4_9ARCH</name>
<evidence type="ECO:0000313" key="8">
    <source>
        <dbReference type="Proteomes" id="UP000183403"/>
    </source>
</evidence>
<dbReference type="HAMAP" id="MF_01474">
    <property type="entry name" value="Ribosomal_eS19"/>
    <property type="match status" value="1"/>
</dbReference>
<dbReference type="InterPro" id="IPR036390">
    <property type="entry name" value="WH_DNA-bd_sf"/>
</dbReference>
<dbReference type="Pfam" id="PF01090">
    <property type="entry name" value="Ribosomal_S19e"/>
    <property type="match status" value="1"/>
</dbReference>
<dbReference type="GO" id="GO:0022627">
    <property type="term" value="C:cytosolic small ribosomal subunit"/>
    <property type="evidence" value="ECO:0007669"/>
    <property type="project" value="TreeGrafter"/>
</dbReference>
<dbReference type="GO" id="GO:0003735">
    <property type="term" value="F:structural constituent of ribosome"/>
    <property type="evidence" value="ECO:0007669"/>
    <property type="project" value="InterPro"/>
</dbReference>
<evidence type="ECO:0000256" key="4">
    <source>
        <dbReference type="ARBA" id="ARBA00035143"/>
    </source>
</evidence>
<dbReference type="InterPro" id="IPR036388">
    <property type="entry name" value="WH-like_DNA-bd_sf"/>
</dbReference>
<accession>A0A1J5SUP4</accession>
<dbReference type="GO" id="GO:0006412">
    <property type="term" value="P:translation"/>
    <property type="evidence" value="ECO:0007669"/>
    <property type="project" value="UniProtKB-UniRule"/>
</dbReference>
<comment type="function">
    <text evidence="5">May be involved in maturation of the 30S ribosomal subunit.</text>
</comment>
<comment type="subunit">
    <text evidence="5">Part of the 30S ribosomal subunit.</text>
</comment>
<dbReference type="NCBIfam" id="NF006811">
    <property type="entry name" value="PRK09333.1"/>
    <property type="match status" value="1"/>
</dbReference>
<feature type="region of interest" description="Disordered" evidence="6">
    <location>
        <begin position="65"/>
        <end position="95"/>
    </location>
</feature>
<keyword evidence="2 5" id="KW-0689">Ribosomal protein</keyword>
<comment type="similarity">
    <text evidence="1 5">Belongs to the eukaryotic ribosomal protein eS19 family.</text>
</comment>
<evidence type="ECO:0000256" key="3">
    <source>
        <dbReference type="ARBA" id="ARBA00023274"/>
    </source>
</evidence>
<dbReference type="InterPro" id="IPR027548">
    <property type="entry name" value="Ribosomal_eS19_archaeal"/>
</dbReference>
<dbReference type="PANTHER" id="PTHR11710:SF0">
    <property type="entry name" value="40S RIBOSOMAL PROTEIN S19"/>
    <property type="match status" value="1"/>
</dbReference>